<evidence type="ECO:0000256" key="6">
    <source>
        <dbReference type="ARBA" id="ARBA00022840"/>
    </source>
</evidence>
<dbReference type="PROSITE" id="PS00378">
    <property type="entry name" value="HEXOKINASE_1"/>
    <property type="match status" value="1"/>
</dbReference>
<evidence type="ECO:0000256" key="8">
    <source>
        <dbReference type="RuleBase" id="RU362007"/>
    </source>
</evidence>
<dbReference type="Pfam" id="PF03727">
    <property type="entry name" value="Hexokinase_2"/>
    <property type="match status" value="1"/>
</dbReference>
<dbReference type="PANTHER" id="PTHR19443">
    <property type="entry name" value="HEXOKINASE"/>
    <property type="match status" value="1"/>
</dbReference>
<evidence type="ECO:0000256" key="4">
    <source>
        <dbReference type="ARBA" id="ARBA00022741"/>
    </source>
</evidence>
<dbReference type="InterPro" id="IPR001312">
    <property type="entry name" value="Hexokinase"/>
</dbReference>
<name>A0A232M2Q1_9EURO</name>
<evidence type="ECO:0000256" key="3">
    <source>
        <dbReference type="ARBA" id="ARBA00022679"/>
    </source>
</evidence>
<gene>
    <name evidence="11" type="ORF">Egran_01570</name>
</gene>
<dbReference type="GO" id="GO:0008865">
    <property type="term" value="F:fructokinase activity"/>
    <property type="evidence" value="ECO:0007669"/>
    <property type="project" value="EnsemblFungi"/>
</dbReference>
<dbReference type="EMBL" id="NPHW01002825">
    <property type="protein sequence ID" value="OXV10673.1"/>
    <property type="molecule type" value="Genomic_DNA"/>
</dbReference>
<dbReference type="UniPathway" id="UPA00109">
    <property type="reaction ID" value="UER00180"/>
</dbReference>
<dbReference type="GO" id="GO:0005536">
    <property type="term" value="F:D-glucose binding"/>
    <property type="evidence" value="ECO:0007669"/>
    <property type="project" value="InterPro"/>
</dbReference>
<keyword evidence="7 8" id="KW-0324">Glycolysis</keyword>
<dbReference type="GO" id="GO:0005739">
    <property type="term" value="C:mitochondrion"/>
    <property type="evidence" value="ECO:0007669"/>
    <property type="project" value="TreeGrafter"/>
</dbReference>
<keyword evidence="5 8" id="KW-0418">Kinase</keyword>
<evidence type="ECO:0000313" key="12">
    <source>
        <dbReference type="Proteomes" id="UP000243515"/>
    </source>
</evidence>
<dbReference type="AlphaFoldDB" id="A0A232M2Q1"/>
<feature type="domain" description="Hexokinase C-terminal" evidence="10">
    <location>
        <begin position="233"/>
        <end position="486"/>
    </location>
</feature>
<comment type="similarity">
    <text evidence="2 8">Belongs to the hexokinase family.</text>
</comment>
<dbReference type="FunFam" id="3.30.420.40:FF:000034">
    <property type="entry name" value="Phosphotransferase"/>
    <property type="match status" value="1"/>
</dbReference>
<evidence type="ECO:0000256" key="7">
    <source>
        <dbReference type="ARBA" id="ARBA00023152"/>
    </source>
</evidence>
<dbReference type="PRINTS" id="PR00475">
    <property type="entry name" value="HEXOKINASE"/>
</dbReference>
<reference evidence="11 12" key="1">
    <citation type="journal article" date="2015" name="Environ. Microbiol.">
        <title>Metagenome sequence of Elaphomyces granulatus from sporocarp tissue reveals Ascomycota ectomycorrhizal fingerprints of genome expansion and a Proteobacteria-rich microbiome.</title>
        <authorList>
            <person name="Quandt C.A."/>
            <person name="Kohler A."/>
            <person name="Hesse C.N."/>
            <person name="Sharpton T.J."/>
            <person name="Martin F."/>
            <person name="Spatafora J.W."/>
        </authorList>
    </citation>
    <scope>NUCLEOTIDE SEQUENCE [LARGE SCALE GENOMIC DNA]</scope>
    <source>
        <strain evidence="11 12">OSC145934</strain>
    </source>
</reference>
<dbReference type="GO" id="GO:0004340">
    <property type="term" value="F:glucokinase activity"/>
    <property type="evidence" value="ECO:0007669"/>
    <property type="project" value="EnsemblFungi"/>
</dbReference>
<evidence type="ECO:0000256" key="2">
    <source>
        <dbReference type="ARBA" id="ARBA00009225"/>
    </source>
</evidence>
<dbReference type="EC" id="2.7.1.-" evidence="8"/>
<dbReference type="Gene3D" id="3.40.367.20">
    <property type="match status" value="1"/>
</dbReference>
<dbReference type="Pfam" id="PF00349">
    <property type="entry name" value="Hexokinase_1"/>
    <property type="match status" value="1"/>
</dbReference>
<keyword evidence="6 8" id="KW-0067">ATP-binding</keyword>
<evidence type="ECO:0000259" key="9">
    <source>
        <dbReference type="Pfam" id="PF00349"/>
    </source>
</evidence>
<evidence type="ECO:0000256" key="5">
    <source>
        <dbReference type="ARBA" id="ARBA00022777"/>
    </source>
</evidence>
<dbReference type="SUPFAM" id="SSF53067">
    <property type="entry name" value="Actin-like ATPase domain"/>
    <property type="match status" value="2"/>
</dbReference>
<sequence length="493" mass="53508">MPSSIPPVLAAATRIAREFDYPASEVRRGVKEFINQMHEGLSKEGATLNQIPSYITAVPDGSEKGLYLAVDLGGTNSRVCSIELHGDSTFALTQNKVAIPRELMVCTSSKLFIFIAGQIEAFLEQHHNEHFEAHVLKRRLAGTREEYKDEEVFDLGFTFSFPVNQVGINRGTLIRWTKGFSIPDAVGKDVCELLQTAIDDLDLPVRVSALVNDTVGTLMARSYTAPGKTETLLGAIFGTGTNGAYVEKLSNITKIADLTDTRYAIPTGKMVINTEWGSFDNHLNVLPTTTFDRELDVETVNPGIQMFEKRVSGMFLGEILRRSILSLFCDPTAKLFQSAGGSIAPDSALYKLWGIDTSFLSLVEADVTPDLRVIADSLRKDFNIDGASAIDCQSVKVLVHAIGKRAARLSAVPVGAILLESGKLETEDVVDIGVDGSLVEYYPNFQGYIREALRDIPEIGEAGEKKVQIGIAKDGSGVGAALSALVARKEESS</sequence>
<dbReference type="GO" id="GO:0005829">
    <property type="term" value="C:cytosol"/>
    <property type="evidence" value="ECO:0007669"/>
    <property type="project" value="TreeGrafter"/>
</dbReference>
<dbReference type="Gene3D" id="3.30.420.40">
    <property type="match status" value="1"/>
</dbReference>
<dbReference type="InterPro" id="IPR019807">
    <property type="entry name" value="Hexokinase_BS"/>
</dbReference>
<organism evidence="11 12">
    <name type="scientific">Elaphomyces granulatus</name>
    <dbReference type="NCBI Taxonomy" id="519963"/>
    <lineage>
        <taxon>Eukaryota</taxon>
        <taxon>Fungi</taxon>
        <taxon>Dikarya</taxon>
        <taxon>Ascomycota</taxon>
        <taxon>Pezizomycotina</taxon>
        <taxon>Eurotiomycetes</taxon>
        <taxon>Eurotiomycetidae</taxon>
        <taxon>Eurotiales</taxon>
        <taxon>Elaphomycetaceae</taxon>
        <taxon>Elaphomyces</taxon>
    </lineage>
</organism>
<dbReference type="GO" id="GO:0061621">
    <property type="term" value="P:canonical glycolysis"/>
    <property type="evidence" value="ECO:0007669"/>
    <property type="project" value="EnsemblFungi"/>
</dbReference>
<dbReference type="PROSITE" id="PS51748">
    <property type="entry name" value="HEXOKINASE_2"/>
    <property type="match status" value="1"/>
</dbReference>
<evidence type="ECO:0000256" key="1">
    <source>
        <dbReference type="ARBA" id="ARBA00004888"/>
    </source>
</evidence>
<evidence type="ECO:0000313" key="11">
    <source>
        <dbReference type="EMBL" id="OXV10673.1"/>
    </source>
</evidence>
<proteinExistence type="inferred from homology"/>
<dbReference type="InterPro" id="IPR043129">
    <property type="entry name" value="ATPase_NBD"/>
</dbReference>
<dbReference type="GO" id="GO:0019158">
    <property type="term" value="F:mannokinase activity"/>
    <property type="evidence" value="ECO:0007669"/>
    <property type="project" value="EnsemblFungi"/>
</dbReference>
<keyword evidence="4 8" id="KW-0547">Nucleotide-binding</keyword>
<comment type="caution">
    <text evidence="11">The sequence shown here is derived from an EMBL/GenBank/DDBJ whole genome shotgun (WGS) entry which is preliminary data.</text>
</comment>
<dbReference type="InterPro" id="IPR022673">
    <property type="entry name" value="Hexokinase_C"/>
</dbReference>
<dbReference type="Proteomes" id="UP000243515">
    <property type="component" value="Unassembled WGS sequence"/>
</dbReference>
<dbReference type="InterPro" id="IPR022672">
    <property type="entry name" value="Hexokinase_N"/>
</dbReference>
<dbReference type="OrthoDB" id="419537at2759"/>
<dbReference type="PANTHER" id="PTHR19443:SF30">
    <property type="entry name" value="GLUCOKINASE-1-RELATED"/>
    <property type="match status" value="1"/>
</dbReference>
<evidence type="ECO:0000259" key="10">
    <source>
        <dbReference type="Pfam" id="PF03727"/>
    </source>
</evidence>
<dbReference type="GO" id="GO:0001678">
    <property type="term" value="P:intracellular glucose homeostasis"/>
    <property type="evidence" value="ECO:0007669"/>
    <property type="project" value="InterPro"/>
</dbReference>
<comment type="pathway">
    <text evidence="1">Carbohydrate degradation; glycolysis; D-glyceraldehyde 3-phosphate and glycerone phosphate from D-glucose: step 1/4.</text>
</comment>
<dbReference type="GO" id="GO:0005524">
    <property type="term" value="F:ATP binding"/>
    <property type="evidence" value="ECO:0007669"/>
    <property type="project" value="UniProtKB-UniRule"/>
</dbReference>
<feature type="domain" description="Hexokinase N-terminal" evidence="9">
    <location>
        <begin position="13"/>
        <end position="223"/>
    </location>
</feature>
<keyword evidence="12" id="KW-1185">Reference proteome</keyword>
<protein>
    <recommendedName>
        <fullName evidence="8">Phosphotransferase</fullName>
        <ecNumber evidence="8">2.7.1.-</ecNumber>
    </recommendedName>
</protein>
<keyword evidence="3 8" id="KW-0808">Transferase</keyword>
<accession>A0A232M2Q1</accession>